<evidence type="ECO:0000256" key="6">
    <source>
        <dbReference type="ARBA" id="ARBA00022840"/>
    </source>
</evidence>
<feature type="compositionally biased region" description="Polar residues" evidence="10">
    <location>
        <begin position="605"/>
        <end position="627"/>
    </location>
</feature>
<dbReference type="GO" id="GO:0035556">
    <property type="term" value="P:intracellular signal transduction"/>
    <property type="evidence" value="ECO:0007669"/>
    <property type="project" value="TreeGrafter"/>
</dbReference>
<sequence>MHVFSKLKMVLKRKNKKKAERKQHAVVTPEPTRAPRILGCQFANHNVSPILERKKNTDYTSLVALASGAAARDIEKSTIEDMHDSIHSKSVMSLRAPIGRGVLADFLSCMLHQGATPVEINTLLGIQCDTEVASFPVPIDSDTLPFSKSEDDIVLAPADEPVWSWNTTSDMGFLEPTPTEMLIAVDRPDSYSGTPVVSDNLGSSISSALIATRHEIPVAAPAPKLSDFELLKQLGQGTFGTVVLALHRPSRARLALKAIPKPPAYGGDARDEDIAYVLDSVMYEFFSHLRTQGEETILEMHAAFESPNYFFMATTFHPHGDLADALHTMSDLPCDVALFWIADLILALEAFRKNGIVHRDLKPENILIDMDGHLVVADLGLSRCFFKSDMLSQIERNTLPDGMRCDVTEQTQMFCGTPSYLAPEIILEKEYSYPVDVWSFGVIVFQFFFGRLPFDAPRRAGTEALFDAIVRGKPAITHAESRVFPDFVQDFIASALDTNPDTRYTPEQLRAHELFEYFDWDMHASSPVPNWPNPEPAPLSSLKEVTGPLLNEMRLPGSSDVFTGNHFSFLSPALQELSSTPSPELSSGEASTSPSPSPEHLGSPVGTSPSTTFVADTPNVSANSGSSAVFAPSPTPCPLRRYSPPNTKAQSF</sequence>
<evidence type="ECO:0000256" key="8">
    <source>
        <dbReference type="ARBA" id="ARBA00048679"/>
    </source>
</evidence>
<dbReference type="Gene3D" id="3.30.200.20">
    <property type="entry name" value="Phosphorylase Kinase, domain 1"/>
    <property type="match status" value="1"/>
</dbReference>
<evidence type="ECO:0000313" key="13">
    <source>
        <dbReference type="Proteomes" id="UP001212997"/>
    </source>
</evidence>
<evidence type="ECO:0000256" key="7">
    <source>
        <dbReference type="ARBA" id="ARBA00047899"/>
    </source>
</evidence>
<proteinExistence type="predicted"/>
<feature type="compositionally biased region" description="Low complexity" evidence="10">
    <location>
        <begin position="576"/>
        <end position="594"/>
    </location>
</feature>
<dbReference type="Gene3D" id="1.10.510.10">
    <property type="entry name" value="Transferase(Phosphotransferase) domain 1"/>
    <property type="match status" value="1"/>
</dbReference>
<evidence type="ECO:0000256" key="1">
    <source>
        <dbReference type="ARBA" id="ARBA00012513"/>
    </source>
</evidence>
<evidence type="ECO:0000256" key="4">
    <source>
        <dbReference type="ARBA" id="ARBA00022741"/>
    </source>
</evidence>
<dbReference type="SMART" id="SM00220">
    <property type="entry name" value="S_TKc"/>
    <property type="match status" value="1"/>
</dbReference>
<evidence type="ECO:0000313" key="12">
    <source>
        <dbReference type="EMBL" id="KAJ3487428.1"/>
    </source>
</evidence>
<dbReference type="InterPro" id="IPR017441">
    <property type="entry name" value="Protein_kinase_ATP_BS"/>
</dbReference>
<protein>
    <recommendedName>
        <fullName evidence="1">non-specific serine/threonine protein kinase</fullName>
        <ecNumber evidence="1">2.7.11.1</ecNumber>
    </recommendedName>
</protein>
<name>A0AAD5V6S6_9APHY</name>
<gene>
    <name evidence="12" type="ORF">NLI96_g3522</name>
</gene>
<comment type="catalytic activity">
    <reaction evidence="8">
        <text>L-seryl-[protein] + ATP = O-phospho-L-seryl-[protein] + ADP + H(+)</text>
        <dbReference type="Rhea" id="RHEA:17989"/>
        <dbReference type="Rhea" id="RHEA-COMP:9863"/>
        <dbReference type="Rhea" id="RHEA-COMP:11604"/>
        <dbReference type="ChEBI" id="CHEBI:15378"/>
        <dbReference type="ChEBI" id="CHEBI:29999"/>
        <dbReference type="ChEBI" id="CHEBI:30616"/>
        <dbReference type="ChEBI" id="CHEBI:83421"/>
        <dbReference type="ChEBI" id="CHEBI:456216"/>
        <dbReference type="EC" id="2.7.11.1"/>
    </reaction>
</comment>
<dbReference type="InterPro" id="IPR008271">
    <property type="entry name" value="Ser/Thr_kinase_AS"/>
</dbReference>
<dbReference type="InterPro" id="IPR011009">
    <property type="entry name" value="Kinase-like_dom_sf"/>
</dbReference>
<dbReference type="GO" id="GO:0005524">
    <property type="term" value="F:ATP binding"/>
    <property type="evidence" value="ECO:0007669"/>
    <property type="project" value="UniProtKB-UniRule"/>
</dbReference>
<keyword evidence="5" id="KW-0418">Kinase</keyword>
<feature type="binding site" evidence="9">
    <location>
        <position position="257"/>
    </location>
    <ligand>
        <name>ATP</name>
        <dbReference type="ChEBI" id="CHEBI:30616"/>
    </ligand>
</feature>
<dbReference type="Proteomes" id="UP001212997">
    <property type="component" value="Unassembled WGS sequence"/>
</dbReference>
<keyword evidence="3" id="KW-0808">Transferase</keyword>
<dbReference type="InterPro" id="IPR050236">
    <property type="entry name" value="Ser_Thr_kinase_AGC"/>
</dbReference>
<dbReference type="InterPro" id="IPR000719">
    <property type="entry name" value="Prot_kinase_dom"/>
</dbReference>
<dbReference type="AlphaFoldDB" id="A0AAD5V6S6"/>
<evidence type="ECO:0000256" key="5">
    <source>
        <dbReference type="ARBA" id="ARBA00022777"/>
    </source>
</evidence>
<accession>A0AAD5V6S6</accession>
<dbReference type="Pfam" id="PF00069">
    <property type="entry name" value="Pkinase"/>
    <property type="match status" value="1"/>
</dbReference>
<evidence type="ECO:0000256" key="9">
    <source>
        <dbReference type="PROSITE-ProRule" id="PRU10141"/>
    </source>
</evidence>
<comment type="caution">
    <text evidence="12">The sequence shown here is derived from an EMBL/GenBank/DDBJ whole genome shotgun (WGS) entry which is preliminary data.</text>
</comment>
<keyword evidence="13" id="KW-1185">Reference proteome</keyword>
<dbReference type="EMBL" id="JANAWD010000092">
    <property type="protein sequence ID" value="KAJ3487428.1"/>
    <property type="molecule type" value="Genomic_DNA"/>
</dbReference>
<dbReference type="EC" id="2.7.11.1" evidence="1"/>
<keyword evidence="6 9" id="KW-0067">ATP-binding</keyword>
<feature type="region of interest" description="Disordered" evidence="10">
    <location>
        <begin position="575"/>
        <end position="652"/>
    </location>
</feature>
<evidence type="ECO:0000256" key="10">
    <source>
        <dbReference type="SAM" id="MobiDB-lite"/>
    </source>
</evidence>
<comment type="catalytic activity">
    <reaction evidence="7">
        <text>L-threonyl-[protein] + ATP = O-phospho-L-threonyl-[protein] + ADP + H(+)</text>
        <dbReference type="Rhea" id="RHEA:46608"/>
        <dbReference type="Rhea" id="RHEA-COMP:11060"/>
        <dbReference type="Rhea" id="RHEA-COMP:11605"/>
        <dbReference type="ChEBI" id="CHEBI:15378"/>
        <dbReference type="ChEBI" id="CHEBI:30013"/>
        <dbReference type="ChEBI" id="CHEBI:30616"/>
        <dbReference type="ChEBI" id="CHEBI:61977"/>
        <dbReference type="ChEBI" id="CHEBI:456216"/>
        <dbReference type="EC" id="2.7.11.1"/>
    </reaction>
</comment>
<reference evidence="12" key="1">
    <citation type="submission" date="2022-07" db="EMBL/GenBank/DDBJ databases">
        <title>Genome Sequence of Physisporinus lineatus.</title>
        <authorList>
            <person name="Buettner E."/>
        </authorList>
    </citation>
    <scope>NUCLEOTIDE SEQUENCE</scope>
    <source>
        <strain evidence="12">VT162</strain>
    </source>
</reference>
<evidence type="ECO:0000259" key="11">
    <source>
        <dbReference type="PROSITE" id="PS50011"/>
    </source>
</evidence>
<keyword evidence="2" id="KW-0723">Serine/threonine-protein kinase</keyword>
<dbReference type="PANTHER" id="PTHR24356">
    <property type="entry name" value="SERINE/THREONINE-PROTEIN KINASE"/>
    <property type="match status" value="1"/>
</dbReference>
<evidence type="ECO:0000256" key="3">
    <source>
        <dbReference type="ARBA" id="ARBA00022679"/>
    </source>
</evidence>
<dbReference type="PANTHER" id="PTHR24356:SF1">
    <property type="entry name" value="SERINE_THREONINE-PROTEIN KINASE GREATWALL"/>
    <property type="match status" value="1"/>
</dbReference>
<evidence type="ECO:0000256" key="2">
    <source>
        <dbReference type="ARBA" id="ARBA00022527"/>
    </source>
</evidence>
<organism evidence="12 13">
    <name type="scientific">Meripilus lineatus</name>
    <dbReference type="NCBI Taxonomy" id="2056292"/>
    <lineage>
        <taxon>Eukaryota</taxon>
        <taxon>Fungi</taxon>
        <taxon>Dikarya</taxon>
        <taxon>Basidiomycota</taxon>
        <taxon>Agaricomycotina</taxon>
        <taxon>Agaricomycetes</taxon>
        <taxon>Polyporales</taxon>
        <taxon>Meripilaceae</taxon>
        <taxon>Meripilus</taxon>
    </lineage>
</organism>
<dbReference type="PROSITE" id="PS50011">
    <property type="entry name" value="PROTEIN_KINASE_DOM"/>
    <property type="match status" value="1"/>
</dbReference>
<keyword evidence="4 9" id="KW-0547">Nucleotide-binding</keyword>
<dbReference type="PROSITE" id="PS00108">
    <property type="entry name" value="PROTEIN_KINASE_ST"/>
    <property type="match status" value="1"/>
</dbReference>
<feature type="domain" description="Protein kinase" evidence="11">
    <location>
        <begin position="228"/>
        <end position="515"/>
    </location>
</feature>
<dbReference type="GO" id="GO:0004674">
    <property type="term" value="F:protein serine/threonine kinase activity"/>
    <property type="evidence" value="ECO:0007669"/>
    <property type="project" value="UniProtKB-KW"/>
</dbReference>
<dbReference type="SUPFAM" id="SSF56112">
    <property type="entry name" value="Protein kinase-like (PK-like)"/>
    <property type="match status" value="1"/>
</dbReference>
<dbReference type="PROSITE" id="PS00107">
    <property type="entry name" value="PROTEIN_KINASE_ATP"/>
    <property type="match status" value="1"/>
</dbReference>